<name>A0AAU9JGI6_9CILI</name>
<keyword evidence="4" id="KW-0520">NAD</keyword>
<keyword evidence="10" id="KW-1185">Reference proteome</keyword>
<dbReference type="PANTHER" id="PTHR13871:SF96">
    <property type="entry name" value="THIOREDOXIN DOMAIN-CONTAINING PROTEIN"/>
    <property type="match status" value="1"/>
</dbReference>
<proteinExistence type="inferred from homology"/>
<gene>
    <name evidence="9" type="ORF">BSTOLATCC_MIC25147</name>
</gene>
<evidence type="ECO:0000256" key="7">
    <source>
        <dbReference type="ARBA" id="ARBA00047804"/>
    </source>
</evidence>
<feature type="domain" description="Thioredoxin" evidence="8">
    <location>
        <begin position="1"/>
        <end position="144"/>
    </location>
</feature>
<evidence type="ECO:0000313" key="10">
    <source>
        <dbReference type="Proteomes" id="UP001162131"/>
    </source>
</evidence>
<dbReference type="Proteomes" id="UP001162131">
    <property type="component" value="Unassembled WGS sequence"/>
</dbReference>
<dbReference type="InterPro" id="IPR036249">
    <property type="entry name" value="Thioredoxin-like_sf"/>
</dbReference>
<evidence type="ECO:0000256" key="6">
    <source>
        <dbReference type="ARBA" id="ARBA00047388"/>
    </source>
</evidence>
<evidence type="ECO:0000259" key="8">
    <source>
        <dbReference type="PROSITE" id="PS51352"/>
    </source>
</evidence>
<dbReference type="PROSITE" id="PS51352">
    <property type="entry name" value="THIOREDOXIN_2"/>
    <property type="match status" value="1"/>
</dbReference>
<keyword evidence="3" id="KW-0560">Oxidoreductase</keyword>
<dbReference type="InterPro" id="IPR052259">
    <property type="entry name" value="Nucleoredoxin-like"/>
</dbReference>
<evidence type="ECO:0000313" key="9">
    <source>
        <dbReference type="EMBL" id="CAG9319902.1"/>
    </source>
</evidence>
<comment type="caution">
    <text evidence="9">The sequence shown here is derived from an EMBL/GenBank/DDBJ whole genome shotgun (WGS) entry which is preliminary data.</text>
</comment>
<evidence type="ECO:0000256" key="2">
    <source>
        <dbReference type="ARBA" id="ARBA00022737"/>
    </source>
</evidence>
<dbReference type="EMBL" id="CAJZBQ010000024">
    <property type="protein sequence ID" value="CAG9319902.1"/>
    <property type="molecule type" value="Genomic_DNA"/>
</dbReference>
<organism evidence="9 10">
    <name type="scientific">Blepharisma stoltei</name>
    <dbReference type="NCBI Taxonomy" id="1481888"/>
    <lineage>
        <taxon>Eukaryota</taxon>
        <taxon>Sar</taxon>
        <taxon>Alveolata</taxon>
        <taxon>Ciliophora</taxon>
        <taxon>Postciliodesmatophora</taxon>
        <taxon>Heterotrichea</taxon>
        <taxon>Heterotrichida</taxon>
        <taxon>Blepharismidae</taxon>
        <taxon>Blepharisma</taxon>
    </lineage>
</organism>
<dbReference type="Gene3D" id="3.40.30.10">
    <property type="entry name" value="Glutaredoxin"/>
    <property type="match status" value="1"/>
</dbReference>
<evidence type="ECO:0000256" key="4">
    <source>
        <dbReference type="ARBA" id="ARBA00023027"/>
    </source>
</evidence>
<dbReference type="InterPro" id="IPR012336">
    <property type="entry name" value="Thioredoxin-like_fold"/>
</dbReference>
<evidence type="ECO:0000256" key="5">
    <source>
        <dbReference type="ARBA" id="ARBA00025782"/>
    </source>
</evidence>
<dbReference type="Pfam" id="PF13905">
    <property type="entry name" value="Thioredoxin_8"/>
    <property type="match status" value="1"/>
</dbReference>
<dbReference type="GO" id="GO:0047134">
    <property type="term" value="F:protein-disulfide reductase [NAD(P)H] activity"/>
    <property type="evidence" value="ECO:0007669"/>
    <property type="project" value="UniProtKB-EC"/>
</dbReference>
<dbReference type="AlphaFoldDB" id="A0AAU9JGI6"/>
<dbReference type="PANTHER" id="PTHR13871">
    <property type="entry name" value="THIOREDOXIN"/>
    <property type="match status" value="1"/>
</dbReference>
<protein>
    <recommendedName>
        <fullName evidence="1">protein-disulfide reductase</fullName>
        <ecNumber evidence="1">1.8.1.8</ecNumber>
    </recommendedName>
</protein>
<dbReference type="SUPFAM" id="SSF52833">
    <property type="entry name" value="Thioredoxin-like"/>
    <property type="match status" value="1"/>
</dbReference>
<evidence type="ECO:0000256" key="3">
    <source>
        <dbReference type="ARBA" id="ARBA00023002"/>
    </source>
</evidence>
<dbReference type="EC" id="1.8.1.8" evidence="1"/>
<dbReference type="InterPro" id="IPR013766">
    <property type="entry name" value="Thioredoxin_domain"/>
</dbReference>
<accession>A0AAU9JGI6</accession>
<sequence length="167" mass="19383">MDKLLGNKFITRDSEKTFQDLSKDAVITLYFSAHWCPPCKSFTPKYSQVFNAVNNEEKRRLEVIFVSLDRDQEEMLEYLESCPFMALPFSDKKRIEYLCRKFQVTGIPLLVVLNKDGSVASMDGRGDVMRLREGVVDYWEKLINHPETVTLEERGGAVSFKRFRIGK</sequence>
<reference evidence="9" key="1">
    <citation type="submission" date="2021-09" db="EMBL/GenBank/DDBJ databases">
        <authorList>
            <consortium name="AG Swart"/>
            <person name="Singh M."/>
            <person name="Singh A."/>
            <person name="Seah K."/>
            <person name="Emmerich C."/>
        </authorList>
    </citation>
    <scope>NUCLEOTIDE SEQUENCE</scope>
    <source>
        <strain evidence="9">ATCC30299</strain>
    </source>
</reference>
<comment type="similarity">
    <text evidence="5">Belongs to the nucleoredoxin family.</text>
</comment>
<evidence type="ECO:0000256" key="1">
    <source>
        <dbReference type="ARBA" id="ARBA00012612"/>
    </source>
</evidence>
<comment type="catalytic activity">
    <reaction evidence="6">
        <text>[protein]-dithiol + NAD(+) = [protein]-disulfide + NADH + H(+)</text>
        <dbReference type="Rhea" id="RHEA:18749"/>
        <dbReference type="Rhea" id="RHEA-COMP:10593"/>
        <dbReference type="Rhea" id="RHEA-COMP:10594"/>
        <dbReference type="ChEBI" id="CHEBI:15378"/>
        <dbReference type="ChEBI" id="CHEBI:29950"/>
        <dbReference type="ChEBI" id="CHEBI:50058"/>
        <dbReference type="ChEBI" id="CHEBI:57540"/>
        <dbReference type="ChEBI" id="CHEBI:57945"/>
        <dbReference type="EC" id="1.8.1.8"/>
    </reaction>
</comment>
<keyword evidence="2" id="KW-0677">Repeat</keyword>
<comment type="catalytic activity">
    <reaction evidence="7">
        <text>[protein]-dithiol + NADP(+) = [protein]-disulfide + NADPH + H(+)</text>
        <dbReference type="Rhea" id="RHEA:18753"/>
        <dbReference type="Rhea" id="RHEA-COMP:10593"/>
        <dbReference type="Rhea" id="RHEA-COMP:10594"/>
        <dbReference type="ChEBI" id="CHEBI:15378"/>
        <dbReference type="ChEBI" id="CHEBI:29950"/>
        <dbReference type="ChEBI" id="CHEBI:50058"/>
        <dbReference type="ChEBI" id="CHEBI:57783"/>
        <dbReference type="ChEBI" id="CHEBI:58349"/>
        <dbReference type="EC" id="1.8.1.8"/>
    </reaction>
</comment>